<dbReference type="Proteomes" id="UP001444661">
    <property type="component" value="Unassembled WGS sequence"/>
</dbReference>
<evidence type="ECO:0000256" key="1">
    <source>
        <dbReference type="SAM" id="MobiDB-lite"/>
    </source>
</evidence>
<sequence length="601" mass="67958">MDPFSIVFAVLPLLAGAVKAYVSVRKRCRVIQHFPRELQRLQGKLDRQHLIFVNESHLLIRVALTDDVAIEQMLEDPQHSQWQSSELEAALRRFLANSYGVYLRIVEEVCSTVEGLEDEFSKYDVPTMTSPEDSYSSPTAPRISSRVTMACNMSGFEKMIEGLRELNGDLGRLRQQACELQQPGFKPPDRLKKARMCSGRRDYQTVRRASRGLHQALVDGWSENISFPASNTRHDVKLFANARVKEDVQLDLAILCHGHAFSRQNTVTEPAWSILHVRSEALEWMDTGWDTPPASDDDIAPKRRRVHSANDSSTARNAAAHIYRGHTPTPDDFDEERLELEDPALPYATCLGLQRTGLKPSPTQSPCCLGYADNSSEDGFRHSFYQSHQAGYDSKSTIREKAVEMPYTMSDILAEALDGCQSILRQLMLARYVVATVLKFYSTPWLSEYVTANDILFLGKLEKSDLARHLDTIHLETSFVQAPRQRFPDTMEALGSTKAFEDAKIQYGVRNITLWCLGTMLLQIASWRVIDAADDVSTIRRLSNLSYCPGPRYQRLTKKCLECDFGCGDDLSQPRLQQAVYKGLICELNDMIQSLDMNVES</sequence>
<feature type="chain" id="PRO_5046306156" evidence="2">
    <location>
        <begin position="21"/>
        <end position="601"/>
    </location>
</feature>
<keyword evidence="2" id="KW-0732">Signal</keyword>
<protein>
    <submittedName>
        <fullName evidence="3">Uncharacterized protein</fullName>
    </submittedName>
</protein>
<keyword evidence="4" id="KW-1185">Reference proteome</keyword>
<evidence type="ECO:0000313" key="4">
    <source>
        <dbReference type="Proteomes" id="UP001444661"/>
    </source>
</evidence>
<accession>A0ABR1RS05</accession>
<dbReference type="EMBL" id="JAQQWK010000013">
    <property type="protein sequence ID" value="KAK8017746.1"/>
    <property type="molecule type" value="Genomic_DNA"/>
</dbReference>
<reference evidence="3 4" key="1">
    <citation type="submission" date="2023-01" db="EMBL/GenBank/DDBJ databases">
        <title>Analysis of 21 Apiospora genomes using comparative genomics revels a genus with tremendous synthesis potential of carbohydrate active enzymes and secondary metabolites.</title>
        <authorList>
            <person name="Sorensen T."/>
        </authorList>
    </citation>
    <scope>NUCLEOTIDE SEQUENCE [LARGE SCALE GENOMIC DNA]</scope>
    <source>
        <strain evidence="3 4">CBS 33761</strain>
    </source>
</reference>
<feature type="region of interest" description="Disordered" evidence="1">
    <location>
        <begin position="288"/>
        <end position="316"/>
    </location>
</feature>
<organism evidence="3 4">
    <name type="scientific">Apiospora rasikravindrae</name>
    <dbReference type="NCBI Taxonomy" id="990691"/>
    <lineage>
        <taxon>Eukaryota</taxon>
        <taxon>Fungi</taxon>
        <taxon>Dikarya</taxon>
        <taxon>Ascomycota</taxon>
        <taxon>Pezizomycotina</taxon>
        <taxon>Sordariomycetes</taxon>
        <taxon>Xylariomycetidae</taxon>
        <taxon>Amphisphaeriales</taxon>
        <taxon>Apiosporaceae</taxon>
        <taxon>Apiospora</taxon>
    </lineage>
</organism>
<evidence type="ECO:0000256" key="2">
    <source>
        <dbReference type="SAM" id="SignalP"/>
    </source>
</evidence>
<comment type="caution">
    <text evidence="3">The sequence shown here is derived from an EMBL/GenBank/DDBJ whole genome shotgun (WGS) entry which is preliminary data.</text>
</comment>
<dbReference type="PANTHER" id="PTHR35186">
    <property type="entry name" value="ANK_REP_REGION DOMAIN-CONTAINING PROTEIN"/>
    <property type="match status" value="1"/>
</dbReference>
<feature type="signal peptide" evidence="2">
    <location>
        <begin position="1"/>
        <end position="20"/>
    </location>
</feature>
<dbReference type="PANTHER" id="PTHR35186:SF4">
    <property type="entry name" value="PRION-INHIBITION AND PROPAGATION HELO DOMAIN-CONTAINING PROTEIN"/>
    <property type="match status" value="1"/>
</dbReference>
<proteinExistence type="predicted"/>
<evidence type="ECO:0000313" key="3">
    <source>
        <dbReference type="EMBL" id="KAK8017746.1"/>
    </source>
</evidence>
<name>A0ABR1RS05_9PEZI</name>
<gene>
    <name evidence="3" type="ORF">PG993_014072</name>
</gene>